<dbReference type="InterPro" id="IPR009297">
    <property type="entry name" value="DUF952"/>
</dbReference>
<dbReference type="Pfam" id="PF06108">
    <property type="entry name" value="DUF952"/>
    <property type="match status" value="1"/>
</dbReference>
<organism evidence="1 2">
    <name type="scientific">Exidia glandulosa HHB12029</name>
    <dbReference type="NCBI Taxonomy" id="1314781"/>
    <lineage>
        <taxon>Eukaryota</taxon>
        <taxon>Fungi</taxon>
        <taxon>Dikarya</taxon>
        <taxon>Basidiomycota</taxon>
        <taxon>Agaricomycotina</taxon>
        <taxon>Agaricomycetes</taxon>
        <taxon>Auriculariales</taxon>
        <taxon>Exidiaceae</taxon>
        <taxon>Exidia</taxon>
    </lineage>
</organism>
<dbReference type="EMBL" id="KV425882">
    <property type="protein sequence ID" value="KZW04156.1"/>
    <property type="molecule type" value="Genomic_DNA"/>
</dbReference>
<dbReference type="SUPFAM" id="SSF56399">
    <property type="entry name" value="ADP-ribosylation"/>
    <property type="match status" value="1"/>
</dbReference>
<dbReference type="STRING" id="1314781.A0A165QW91"/>
<evidence type="ECO:0000313" key="1">
    <source>
        <dbReference type="EMBL" id="KZW04156.1"/>
    </source>
</evidence>
<gene>
    <name evidence="1" type="ORF">EXIGLDRAFT_828076</name>
</gene>
<dbReference type="PANTHER" id="PTHR34129:SF1">
    <property type="entry name" value="DUF952 DOMAIN-CONTAINING PROTEIN"/>
    <property type="match status" value="1"/>
</dbReference>
<reference evidence="1 2" key="1">
    <citation type="journal article" date="2016" name="Mol. Biol. Evol.">
        <title>Comparative Genomics of Early-Diverging Mushroom-Forming Fungi Provides Insights into the Origins of Lignocellulose Decay Capabilities.</title>
        <authorList>
            <person name="Nagy L.G."/>
            <person name="Riley R."/>
            <person name="Tritt A."/>
            <person name="Adam C."/>
            <person name="Daum C."/>
            <person name="Floudas D."/>
            <person name="Sun H."/>
            <person name="Yadav J.S."/>
            <person name="Pangilinan J."/>
            <person name="Larsson K.H."/>
            <person name="Matsuura K."/>
            <person name="Barry K."/>
            <person name="Labutti K."/>
            <person name="Kuo R."/>
            <person name="Ohm R.A."/>
            <person name="Bhattacharya S.S."/>
            <person name="Shirouzu T."/>
            <person name="Yoshinaga Y."/>
            <person name="Martin F.M."/>
            <person name="Grigoriev I.V."/>
            <person name="Hibbett D.S."/>
        </authorList>
    </citation>
    <scope>NUCLEOTIDE SEQUENCE [LARGE SCALE GENOMIC DNA]</scope>
    <source>
        <strain evidence="1 2">HHB12029</strain>
    </source>
</reference>
<dbReference type="AlphaFoldDB" id="A0A165QW91"/>
<keyword evidence="2" id="KW-1185">Reference proteome</keyword>
<dbReference type="OrthoDB" id="3335358at2759"/>
<dbReference type="Proteomes" id="UP000077266">
    <property type="component" value="Unassembled WGS sequence"/>
</dbReference>
<evidence type="ECO:0000313" key="2">
    <source>
        <dbReference type="Proteomes" id="UP000077266"/>
    </source>
</evidence>
<proteinExistence type="predicted"/>
<accession>A0A165QW91</accession>
<dbReference type="InParanoid" id="A0A165QW91"/>
<sequence length="135" mass="15123">MSSPTYIYKLVPTSSPVPDIVPDVLPLSDLDANSGFIHLSTAAQIPNTLRHFFADQDAVYVLRLVYAHVEKEIRWEGPQATVCGDRSDEGMFPHLYNGKPPKLGKDEVESVRLFTRVGDIWETTIIPEAQGWLVE</sequence>
<dbReference type="Gene3D" id="3.20.170.20">
    <property type="entry name" value="Protein of unknown function DUF952"/>
    <property type="match status" value="1"/>
</dbReference>
<name>A0A165QW91_EXIGL</name>
<evidence type="ECO:0008006" key="3">
    <source>
        <dbReference type="Google" id="ProtNLM"/>
    </source>
</evidence>
<protein>
    <recommendedName>
        <fullName evidence="3">DUF952-domain-containing protein</fullName>
    </recommendedName>
</protein>
<dbReference type="PANTHER" id="PTHR34129">
    <property type="entry name" value="BLR1139 PROTEIN"/>
    <property type="match status" value="1"/>
</dbReference>